<dbReference type="AlphaFoldDB" id="A0A2H0VGX5"/>
<dbReference type="PRINTS" id="PR01713">
    <property type="entry name" value="NUCEPIMERASE"/>
</dbReference>
<reference evidence="4" key="1">
    <citation type="submission" date="2017-09" db="EMBL/GenBank/DDBJ databases">
        <title>Depth-based differentiation of microbial function through sediment-hosted aquifers and enrichment of novel symbionts in the deep terrestrial subsurface.</title>
        <authorList>
            <person name="Probst A.J."/>
            <person name="Ladd B."/>
            <person name="Jarett J.K."/>
            <person name="Geller-Mcgrath D.E."/>
            <person name="Sieber C.M.K."/>
            <person name="Emerson J.B."/>
            <person name="Anantharaman K."/>
            <person name="Thomas B.C."/>
            <person name="Malmstrom R."/>
            <person name="Stieglmeier M."/>
            <person name="Klingl A."/>
            <person name="Woyke T."/>
            <person name="Ryan C.M."/>
            <person name="Banfield J.F."/>
        </authorList>
    </citation>
    <scope>NUCLEOTIDE SEQUENCE [LARGE SCALE GENOMIC DNA]</scope>
</reference>
<dbReference type="PANTHER" id="PTHR43574">
    <property type="entry name" value="EPIMERASE-RELATED"/>
    <property type="match status" value="1"/>
</dbReference>
<proteinExistence type="predicted"/>
<name>A0A2H0VGX5_9BACT</name>
<dbReference type="SUPFAM" id="SSF51735">
    <property type="entry name" value="NAD(P)-binding Rossmann-fold domains"/>
    <property type="match status" value="1"/>
</dbReference>
<feature type="domain" description="NAD-dependent epimerase/dehydratase" evidence="2">
    <location>
        <begin position="4"/>
        <end position="245"/>
    </location>
</feature>
<sequence>MSKILVTGGAGFIGSHVAKKLLEKGDEVVIVDNLNDYYSVKLKQSRLDNLLERLKFTFYQVDIADYPAMEAIFEKHKLDKICHLAAQAGVRHSLKDPFVYERSNNLGTLNLLELCKKYKVNNFIYASSSSIYGLNKQLPFSEEAKVDTPISIYAASKRYNELLAHTYHHLYGIHCTGLRFFTVYGPWGRPDMALFLFIKSITKNQPIKMFNSGEMSRDFTYIDDIVDGVVASIEKNYPYEIFNLGRGETQKLGTYVEALEKSLGVKAQKNNLPMQQGDVVATSADISKAKKMLGFNPKISIAEGVDRFVSWYKTYSDELGLADM</sequence>
<dbReference type="Proteomes" id="UP000230557">
    <property type="component" value="Unassembled WGS sequence"/>
</dbReference>
<dbReference type="Gene3D" id="3.90.25.10">
    <property type="entry name" value="UDP-galactose 4-epimerase, domain 1"/>
    <property type="match status" value="1"/>
</dbReference>
<organism evidence="3 4">
    <name type="scientific">Candidatus Doudnabacteria bacterium CG10_big_fil_rev_8_21_14_0_10_41_10</name>
    <dbReference type="NCBI Taxonomy" id="1974551"/>
    <lineage>
        <taxon>Bacteria</taxon>
        <taxon>Candidatus Doudnaibacteriota</taxon>
    </lineage>
</organism>
<gene>
    <name evidence="3" type="ORF">COT91_00455</name>
</gene>
<protein>
    <submittedName>
        <fullName evidence="3">Protein CapI</fullName>
    </submittedName>
</protein>
<keyword evidence="1" id="KW-0520">NAD</keyword>
<dbReference type="Pfam" id="PF01370">
    <property type="entry name" value="Epimerase"/>
    <property type="match status" value="1"/>
</dbReference>
<dbReference type="EMBL" id="PFAJ01000006">
    <property type="protein sequence ID" value="PIR97609.1"/>
    <property type="molecule type" value="Genomic_DNA"/>
</dbReference>
<accession>A0A2H0VGX5</accession>
<evidence type="ECO:0000256" key="1">
    <source>
        <dbReference type="ARBA" id="ARBA00023027"/>
    </source>
</evidence>
<dbReference type="Gene3D" id="3.40.50.720">
    <property type="entry name" value="NAD(P)-binding Rossmann-like Domain"/>
    <property type="match status" value="1"/>
</dbReference>
<evidence type="ECO:0000259" key="2">
    <source>
        <dbReference type="Pfam" id="PF01370"/>
    </source>
</evidence>
<evidence type="ECO:0000313" key="3">
    <source>
        <dbReference type="EMBL" id="PIR97609.1"/>
    </source>
</evidence>
<dbReference type="InterPro" id="IPR001509">
    <property type="entry name" value="Epimerase_deHydtase"/>
</dbReference>
<evidence type="ECO:0000313" key="4">
    <source>
        <dbReference type="Proteomes" id="UP000230557"/>
    </source>
</evidence>
<dbReference type="InterPro" id="IPR036291">
    <property type="entry name" value="NAD(P)-bd_dom_sf"/>
</dbReference>
<comment type="caution">
    <text evidence="3">The sequence shown here is derived from an EMBL/GenBank/DDBJ whole genome shotgun (WGS) entry which is preliminary data.</text>
</comment>